<reference evidence="3 4" key="1">
    <citation type="submission" date="2019-10" db="EMBL/GenBank/DDBJ databases">
        <title>Dictyobacter vulcani sp. nov., within the class Ktedonobacteria, isolated from soil of volcanic Mt. Zao.</title>
        <authorList>
            <person name="Zheng Y."/>
            <person name="Wang C.M."/>
            <person name="Sakai Y."/>
            <person name="Abe K."/>
            <person name="Yokota A."/>
            <person name="Yabe S."/>
        </authorList>
    </citation>
    <scope>NUCLEOTIDE SEQUENCE [LARGE SCALE GENOMIC DNA]</scope>
    <source>
        <strain evidence="3 4">W12</strain>
    </source>
</reference>
<evidence type="ECO:0000256" key="1">
    <source>
        <dbReference type="ARBA" id="ARBA00022741"/>
    </source>
</evidence>
<dbReference type="CDD" id="cd02022">
    <property type="entry name" value="DPCK"/>
    <property type="match status" value="1"/>
</dbReference>
<dbReference type="SUPFAM" id="SSF52540">
    <property type="entry name" value="P-loop containing nucleoside triphosphate hydrolases"/>
    <property type="match status" value="1"/>
</dbReference>
<comment type="caution">
    <text evidence="3">The sequence shown here is derived from an EMBL/GenBank/DDBJ whole genome shotgun (WGS) entry which is preliminary data.</text>
</comment>
<evidence type="ECO:0000313" key="4">
    <source>
        <dbReference type="Proteomes" id="UP000326912"/>
    </source>
</evidence>
<dbReference type="RefSeq" id="WP_162005673.1">
    <property type="nucleotide sequence ID" value="NZ_BKZW01000004.1"/>
</dbReference>
<keyword evidence="2" id="KW-0067">ATP-binding</keyword>
<dbReference type="Gene3D" id="3.40.50.300">
    <property type="entry name" value="P-loop containing nucleotide triphosphate hydrolases"/>
    <property type="match status" value="1"/>
</dbReference>
<evidence type="ECO:0000256" key="2">
    <source>
        <dbReference type="ARBA" id="ARBA00022840"/>
    </source>
</evidence>
<keyword evidence="1" id="KW-0547">Nucleotide-binding</keyword>
<sequence length="114" mass="12373">MHPAVHEAVRAELATVSPEGIAVLDAVKLLEGGSGKFCQKKWLIVCPVEQQLQRLIRRNGLSLAEAQARLQAQPDPTVQRNLVDEVINNGGTLESTQQQVAAAFGRFCAQFAPK</sequence>
<dbReference type="GO" id="GO:0005524">
    <property type="term" value="F:ATP binding"/>
    <property type="evidence" value="ECO:0007669"/>
    <property type="project" value="UniProtKB-KW"/>
</dbReference>
<dbReference type="InterPro" id="IPR027417">
    <property type="entry name" value="P-loop_NTPase"/>
</dbReference>
<organism evidence="3 4">
    <name type="scientific">Dictyobacter vulcani</name>
    <dbReference type="NCBI Taxonomy" id="2607529"/>
    <lineage>
        <taxon>Bacteria</taxon>
        <taxon>Bacillati</taxon>
        <taxon>Chloroflexota</taxon>
        <taxon>Ktedonobacteria</taxon>
        <taxon>Ktedonobacterales</taxon>
        <taxon>Dictyobacteraceae</taxon>
        <taxon>Dictyobacter</taxon>
    </lineage>
</organism>
<dbReference type="GO" id="GO:0004140">
    <property type="term" value="F:dephospho-CoA kinase activity"/>
    <property type="evidence" value="ECO:0007669"/>
    <property type="project" value="InterPro"/>
</dbReference>
<accession>A0A5J4KQ78</accession>
<keyword evidence="4" id="KW-1185">Reference proteome</keyword>
<dbReference type="EMBL" id="BKZW01000004">
    <property type="protein sequence ID" value="GER91534.1"/>
    <property type="molecule type" value="Genomic_DNA"/>
</dbReference>
<dbReference type="Pfam" id="PF01121">
    <property type="entry name" value="CoaE"/>
    <property type="match status" value="1"/>
</dbReference>
<protein>
    <recommendedName>
        <fullName evidence="5">Dephospho-CoA kinase</fullName>
    </recommendedName>
</protein>
<dbReference type="GO" id="GO:0015937">
    <property type="term" value="P:coenzyme A biosynthetic process"/>
    <property type="evidence" value="ECO:0007669"/>
    <property type="project" value="InterPro"/>
</dbReference>
<dbReference type="PROSITE" id="PS51219">
    <property type="entry name" value="DPCK"/>
    <property type="match status" value="1"/>
</dbReference>
<dbReference type="PANTHER" id="PTHR10695:SF46">
    <property type="entry name" value="BIFUNCTIONAL COENZYME A SYNTHASE-RELATED"/>
    <property type="match status" value="1"/>
</dbReference>
<name>A0A5J4KQ78_9CHLR</name>
<dbReference type="AlphaFoldDB" id="A0A5J4KQ78"/>
<proteinExistence type="predicted"/>
<gene>
    <name evidence="3" type="ORF">KDW_56960</name>
</gene>
<evidence type="ECO:0008006" key="5">
    <source>
        <dbReference type="Google" id="ProtNLM"/>
    </source>
</evidence>
<dbReference type="Proteomes" id="UP000326912">
    <property type="component" value="Unassembled WGS sequence"/>
</dbReference>
<dbReference type="InterPro" id="IPR001977">
    <property type="entry name" value="Depp_CoAkinase"/>
</dbReference>
<evidence type="ECO:0000313" key="3">
    <source>
        <dbReference type="EMBL" id="GER91534.1"/>
    </source>
</evidence>
<dbReference type="PANTHER" id="PTHR10695">
    <property type="entry name" value="DEPHOSPHO-COA KINASE-RELATED"/>
    <property type="match status" value="1"/>
</dbReference>